<keyword evidence="3" id="KW-1185">Reference proteome</keyword>
<organism evidence="2 3">
    <name type="scientific">Saguinus oedipus</name>
    <name type="common">Cotton-top tamarin</name>
    <name type="synonym">Oedipomidas oedipus</name>
    <dbReference type="NCBI Taxonomy" id="9490"/>
    <lineage>
        <taxon>Eukaryota</taxon>
        <taxon>Metazoa</taxon>
        <taxon>Chordata</taxon>
        <taxon>Craniata</taxon>
        <taxon>Vertebrata</taxon>
        <taxon>Euteleostomi</taxon>
        <taxon>Mammalia</taxon>
        <taxon>Eutheria</taxon>
        <taxon>Euarchontoglires</taxon>
        <taxon>Primates</taxon>
        <taxon>Haplorrhini</taxon>
        <taxon>Platyrrhini</taxon>
        <taxon>Cebidae</taxon>
        <taxon>Callitrichinae</taxon>
        <taxon>Saguinus</taxon>
    </lineage>
</organism>
<comment type="caution">
    <text evidence="2">The sequence shown here is derived from an EMBL/GenBank/DDBJ whole genome shotgun (WGS) entry which is preliminary data.</text>
</comment>
<name>A0ABQ9TFA8_SAGOE</name>
<dbReference type="EMBL" id="JASSZA010000023">
    <property type="protein sequence ID" value="KAK2083411.1"/>
    <property type="molecule type" value="Genomic_DNA"/>
</dbReference>
<feature type="compositionally biased region" description="Basic and acidic residues" evidence="1">
    <location>
        <begin position="90"/>
        <end position="102"/>
    </location>
</feature>
<feature type="compositionally biased region" description="Low complexity" evidence="1">
    <location>
        <begin position="23"/>
        <end position="40"/>
    </location>
</feature>
<sequence length="164" mass="17836">MRITEELSEAPEQGLHASEEVIPGLPGALGVPAAGAPVGVSWARRRGGGHRASETRRPWVSPLPRTFSPAALAGPGSRNSGKRCASTGIRRSERCVPGREDSDVAAAVAAAAEKTRSPRVLSRRPPPSDPEEEEEEEGEEEEREEEEEDEEEDEEEEDEEEDEE</sequence>
<proteinExistence type="predicted"/>
<feature type="region of interest" description="Disordered" evidence="1">
    <location>
        <begin position="1"/>
        <end position="164"/>
    </location>
</feature>
<feature type="compositionally biased region" description="Acidic residues" evidence="1">
    <location>
        <begin position="129"/>
        <end position="164"/>
    </location>
</feature>
<evidence type="ECO:0000256" key="1">
    <source>
        <dbReference type="SAM" id="MobiDB-lite"/>
    </source>
</evidence>
<gene>
    <name evidence="2" type="ORF">P7K49_038647</name>
</gene>
<protein>
    <submittedName>
        <fullName evidence="2">Uncharacterized protein</fullName>
    </submittedName>
</protein>
<dbReference type="Proteomes" id="UP001266305">
    <property type="component" value="Unassembled WGS sequence"/>
</dbReference>
<evidence type="ECO:0000313" key="3">
    <source>
        <dbReference type="Proteomes" id="UP001266305"/>
    </source>
</evidence>
<reference evidence="2 3" key="1">
    <citation type="submission" date="2023-05" db="EMBL/GenBank/DDBJ databases">
        <title>B98-5 Cell Line De Novo Hybrid Assembly: An Optical Mapping Approach.</title>
        <authorList>
            <person name="Kananen K."/>
            <person name="Auerbach J.A."/>
            <person name="Kautto E."/>
            <person name="Blachly J.S."/>
        </authorList>
    </citation>
    <scope>NUCLEOTIDE SEQUENCE [LARGE SCALE GENOMIC DNA]</scope>
    <source>
        <strain evidence="2">B95-8</strain>
        <tissue evidence="2">Cell line</tissue>
    </source>
</reference>
<evidence type="ECO:0000313" key="2">
    <source>
        <dbReference type="EMBL" id="KAK2083411.1"/>
    </source>
</evidence>
<accession>A0ABQ9TFA8</accession>